<keyword evidence="3" id="KW-1185">Reference proteome</keyword>
<keyword evidence="1" id="KW-1133">Transmembrane helix</keyword>
<feature type="transmembrane region" description="Helical" evidence="1">
    <location>
        <begin position="135"/>
        <end position="154"/>
    </location>
</feature>
<reference evidence="2 3" key="1">
    <citation type="submission" date="2024-02" db="EMBL/GenBank/DDBJ databases">
        <title>A novel Gemmatimonadota bacterium.</title>
        <authorList>
            <person name="Du Z.-J."/>
            <person name="Ye Y.-Q."/>
        </authorList>
    </citation>
    <scope>NUCLEOTIDE SEQUENCE [LARGE SCALE GENOMIC DNA]</scope>
    <source>
        <strain evidence="2 3">DH-20</strain>
    </source>
</reference>
<dbReference type="Proteomes" id="UP001484239">
    <property type="component" value="Unassembled WGS sequence"/>
</dbReference>
<protein>
    <recommendedName>
        <fullName evidence="4">HTH crp-type domain-containing protein</fullName>
    </recommendedName>
</protein>
<keyword evidence="1" id="KW-0812">Transmembrane</keyword>
<organism evidence="2 3">
    <name type="scientific">Gaopeijia maritima</name>
    <dbReference type="NCBI Taxonomy" id="3119007"/>
    <lineage>
        <taxon>Bacteria</taxon>
        <taxon>Pseudomonadati</taxon>
        <taxon>Gemmatimonadota</taxon>
        <taxon>Longimicrobiia</taxon>
        <taxon>Gaopeijiales</taxon>
        <taxon>Gaopeijiaceae</taxon>
        <taxon>Gaopeijia</taxon>
    </lineage>
</organism>
<accession>A0ABU9E7D4</accession>
<sequence>MPRSTVRIDAGVVAQGGGPHRCPRCSYQGQGVPYFSRTGHVGLLVGVSLFTYGLGGLAYWLARRKHYICPNCGLGWEHSARALPAGGTGSAVATMPESDVPLPSGGVKRRVLGSLMILFASFMIMMGIIEVEAAMVAVGSIFGAGGSGMFFWGWKALQERRQALTTGLQRKILRLATRRGGTLTVTEVAADLNLSLPAAEKVLTQMDDGFRVRSDVTRDGILLFEFPEVLHRNRLEPGGAG</sequence>
<dbReference type="RefSeq" id="WP_405280046.1">
    <property type="nucleotide sequence ID" value="NZ_CP144380.1"/>
</dbReference>
<evidence type="ECO:0000313" key="2">
    <source>
        <dbReference type="EMBL" id="MEK9500637.1"/>
    </source>
</evidence>
<comment type="caution">
    <text evidence="2">The sequence shown here is derived from an EMBL/GenBank/DDBJ whole genome shotgun (WGS) entry which is preliminary data.</text>
</comment>
<gene>
    <name evidence="2" type="ORF">WI372_06580</name>
</gene>
<feature type="transmembrane region" description="Helical" evidence="1">
    <location>
        <begin position="41"/>
        <end position="61"/>
    </location>
</feature>
<feature type="transmembrane region" description="Helical" evidence="1">
    <location>
        <begin position="111"/>
        <end position="129"/>
    </location>
</feature>
<proteinExistence type="predicted"/>
<evidence type="ECO:0000313" key="3">
    <source>
        <dbReference type="Proteomes" id="UP001484239"/>
    </source>
</evidence>
<evidence type="ECO:0000256" key="1">
    <source>
        <dbReference type="SAM" id="Phobius"/>
    </source>
</evidence>
<name>A0ABU9E7D4_9BACT</name>
<keyword evidence="1" id="KW-0472">Membrane</keyword>
<dbReference type="EMBL" id="JBBHLI010000003">
    <property type="protein sequence ID" value="MEK9500637.1"/>
    <property type="molecule type" value="Genomic_DNA"/>
</dbReference>
<evidence type="ECO:0008006" key="4">
    <source>
        <dbReference type="Google" id="ProtNLM"/>
    </source>
</evidence>